<gene>
    <name evidence="1" type="ORF">J2W68_003383</name>
</gene>
<comment type="caution">
    <text evidence="1">The sequence shown here is derived from an EMBL/GenBank/DDBJ whole genome shotgun (WGS) entry which is preliminary data.</text>
</comment>
<organism evidence="1 2">
    <name type="scientific">Luteimonas terrae</name>
    <dbReference type="NCBI Taxonomy" id="1530191"/>
    <lineage>
        <taxon>Bacteria</taxon>
        <taxon>Pseudomonadati</taxon>
        <taxon>Pseudomonadota</taxon>
        <taxon>Gammaproteobacteria</taxon>
        <taxon>Lysobacterales</taxon>
        <taxon>Lysobacteraceae</taxon>
        <taxon>Luteimonas</taxon>
    </lineage>
</organism>
<reference evidence="1 2" key="1">
    <citation type="submission" date="2023-07" db="EMBL/GenBank/DDBJ databases">
        <title>Sorghum-associated microbial communities from plants grown in Nebraska, USA.</title>
        <authorList>
            <person name="Schachtman D."/>
        </authorList>
    </citation>
    <scope>NUCLEOTIDE SEQUENCE [LARGE SCALE GENOMIC DNA]</scope>
    <source>
        <strain evidence="1 2">4099</strain>
    </source>
</reference>
<evidence type="ECO:0000313" key="2">
    <source>
        <dbReference type="Proteomes" id="UP001256588"/>
    </source>
</evidence>
<sequence>MRKSWTQYALESSILAVLKPPRSGEIAIDTNLQSPAGAAET</sequence>
<proteinExistence type="predicted"/>
<dbReference type="RefSeq" id="WP_310148964.1">
    <property type="nucleotide sequence ID" value="NZ_JAVDWO010000017.1"/>
</dbReference>
<dbReference type="Proteomes" id="UP001256588">
    <property type="component" value="Unassembled WGS sequence"/>
</dbReference>
<name>A0ABU1Y0T5_9GAMM</name>
<keyword evidence="2" id="KW-1185">Reference proteome</keyword>
<accession>A0ABU1Y0T5</accession>
<dbReference type="EMBL" id="JAVDWO010000017">
    <property type="protein sequence ID" value="MDR7194635.1"/>
    <property type="molecule type" value="Genomic_DNA"/>
</dbReference>
<evidence type="ECO:0000313" key="1">
    <source>
        <dbReference type="EMBL" id="MDR7194635.1"/>
    </source>
</evidence>
<protein>
    <submittedName>
        <fullName evidence="1">Uncharacterized protein</fullName>
    </submittedName>
</protein>